<proteinExistence type="predicted"/>
<dbReference type="EMBL" id="KZ293644">
    <property type="protein sequence ID" value="PBL04052.1"/>
    <property type="molecule type" value="Genomic_DNA"/>
</dbReference>
<feature type="domain" description="C2H2-type" evidence="2">
    <location>
        <begin position="161"/>
        <end position="180"/>
    </location>
</feature>
<dbReference type="AlphaFoldDB" id="A0A2H3E9G4"/>
<organism evidence="3 4">
    <name type="scientific">Armillaria gallica</name>
    <name type="common">Bulbous honey fungus</name>
    <name type="synonym">Armillaria bulbosa</name>
    <dbReference type="NCBI Taxonomy" id="47427"/>
    <lineage>
        <taxon>Eukaryota</taxon>
        <taxon>Fungi</taxon>
        <taxon>Dikarya</taxon>
        <taxon>Basidiomycota</taxon>
        <taxon>Agaricomycotina</taxon>
        <taxon>Agaricomycetes</taxon>
        <taxon>Agaricomycetidae</taxon>
        <taxon>Agaricales</taxon>
        <taxon>Marasmiineae</taxon>
        <taxon>Physalacriaceae</taxon>
        <taxon>Armillaria</taxon>
    </lineage>
</organism>
<feature type="region of interest" description="Disordered" evidence="1">
    <location>
        <begin position="67"/>
        <end position="94"/>
    </location>
</feature>
<name>A0A2H3E9G4_ARMGA</name>
<evidence type="ECO:0000313" key="3">
    <source>
        <dbReference type="EMBL" id="PBL04052.1"/>
    </source>
</evidence>
<dbReference type="Proteomes" id="UP000217790">
    <property type="component" value="Unassembled WGS sequence"/>
</dbReference>
<evidence type="ECO:0000313" key="4">
    <source>
        <dbReference type="Proteomes" id="UP000217790"/>
    </source>
</evidence>
<sequence length="189" mass="21548">MATMPFITLYIPRECTFFDVRALLLKCFAFFSPEPRGSATRPSPGPNDAIASNSPLQFQNTYSSQYGVRGTSDMNSPPTSPVASAGRDQGDNPDAQYLRTCDLPDCGITFDMREISKHISDYHLHGVDQWDTIICPLDQTKMRARNLARHYETKHLRVRVSCPYCPREYSRRDLLARHLRESCPSRLEE</sequence>
<dbReference type="InterPro" id="IPR013087">
    <property type="entry name" value="Znf_C2H2_type"/>
</dbReference>
<accession>A0A2H3E9G4</accession>
<dbReference type="InterPro" id="IPR013083">
    <property type="entry name" value="Znf_RING/FYVE/PHD"/>
</dbReference>
<reference evidence="4" key="1">
    <citation type="journal article" date="2017" name="Nat. Ecol. Evol.">
        <title>Genome expansion and lineage-specific genetic innovations in the forest pathogenic fungi Armillaria.</title>
        <authorList>
            <person name="Sipos G."/>
            <person name="Prasanna A.N."/>
            <person name="Walter M.C."/>
            <person name="O'Connor E."/>
            <person name="Balint B."/>
            <person name="Krizsan K."/>
            <person name="Kiss B."/>
            <person name="Hess J."/>
            <person name="Varga T."/>
            <person name="Slot J."/>
            <person name="Riley R."/>
            <person name="Boka B."/>
            <person name="Rigling D."/>
            <person name="Barry K."/>
            <person name="Lee J."/>
            <person name="Mihaltcheva S."/>
            <person name="LaButti K."/>
            <person name="Lipzen A."/>
            <person name="Waldron R."/>
            <person name="Moloney N.M."/>
            <person name="Sperisen C."/>
            <person name="Kredics L."/>
            <person name="Vagvoelgyi C."/>
            <person name="Patrignani A."/>
            <person name="Fitzpatrick D."/>
            <person name="Nagy I."/>
            <person name="Doyle S."/>
            <person name="Anderson J.B."/>
            <person name="Grigoriev I.V."/>
            <person name="Gueldener U."/>
            <person name="Muensterkoetter M."/>
            <person name="Nagy L.G."/>
        </authorList>
    </citation>
    <scope>NUCLEOTIDE SEQUENCE [LARGE SCALE GENOMIC DNA]</scope>
    <source>
        <strain evidence="4">Ar21-2</strain>
    </source>
</reference>
<evidence type="ECO:0000259" key="2">
    <source>
        <dbReference type="Pfam" id="PF00096"/>
    </source>
</evidence>
<gene>
    <name evidence="3" type="ORF">ARMGADRAFT_1004716</name>
</gene>
<protein>
    <recommendedName>
        <fullName evidence="2">C2H2-type domain-containing protein</fullName>
    </recommendedName>
</protein>
<dbReference type="Pfam" id="PF00096">
    <property type="entry name" value="zf-C2H2"/>
    <property type="match status" value="1"/>
</dbReference>
<dbReference type="OrthoDB" id="8922241at2759"/>
<keyword evidence="4" id="KW-1185">Reference proteome</keyword>
<dbReference type="Gene3D" id="3.30.40.10">
    <property type="entry name" value="Zinc/RING finger domain, C3HC4 (zinc finger)"/>
    <property type="match status" value="1"/>
</dbReference>
<feature type="compositionally biased region" description="Polar residues" evidence="1">
    <location>
        <begin position="67"/>
        <end position="77"/>
    </location>
</feature>
<dbReference type="InParanoid" id="A0A2H3E9G4"/>
<evidence type="ECO:0000256" key="1">
    <source>
        <dbReference type="SAM" id="MobiDB-lite"/>
    </source>
</evidence>